<dbReference type="InterPro" id="IPR036396">
    <property type="entry name" value="Cyt_P450_sf"/>
</dbReference>
<dbReference type="OrthoDB" id="2789670at2759"/>
<name>A0A0C4EAW0_MAGP6</name>
<dbReference type="InterPro" id="IPR001128">
    <property type="entry name" value="Cyt_P450"/>
</dbReference>
<keyword evidence="7" id="KW-0503">Monooxygenase</keyword>
<dbReference type="InterPro" id="IPR050364">
    <property type="entry name" value="Cytochrome_P450_fung"/>
</dbReference>
<reference evidence="10" key="4">
    <citation type="journal article" date="2015" name="G3 (Bethesda)">
        <title>Genome sequences of three phytopathogenic species of the Magnaporthaceae family of fungi.</title>
        <authorList>
            <person name="Okagaki L.H."/>
            <person name="Nunes C.C."/>
            <person name="Sailsbery J."/>
            <person name="Clay B."/>
            <person name="Brown D."/>
            <person name="John T."/>
            <person name="Oh Y."/>
            <person name="Young N."/>
            <person name="Fitzgerald M."/>
            <person name="Haas B.J."/>
            <person name="Zeng Q."/>
            <person name="Young S."/>
            <person name="Adiconis X."/>
            <person name="Fan L."/>
            <person name="Levin J.Z."/>
            <person name="Mitchell T.K."/>
            <person name="Okubara P.A."/>
            <person name="Farman M.L."/>
            <person name="Kohn L.M."/>
            <person name="Birren B."/>
            <person name="Ma L.-J."/>
            <person name="Dean R.A."/>
        </authorList>
    </citation>
    <scope>NUCLEOTIDE SEQUENCE</scope>
    <source>
        <strain evidence="10">ATCC 64411 / 73-15</strain>
    </source>
</reference>
<keyword evidence="4 8" id="KW-0479">Metal-binding</keyword>
<evidence type="ECO:0000256" key="6">
    <source>
        <dbReference type="ARBA" id="ARBA00023004"/>
    </source>
</evidence>
<dbReference type="SUPFAM" id="SSF48264">
    <property type="entry name" value="Cytochrome P450"/>
    <property type="match status" value="1"/>
</dbReference>
<dbReference type="Pfam" id="PF00067">
    <property type="entry name" value="p450"/>
    <property type="match status" value="1"/>
</dbReference>
<dbReference type="Proteomes" id="UP000011715">
    <property type="component" value="Unassembled WGS sequence"/>
</dbReference>
<dbReference type="PANTHER" id="PTHR46300:SF7">
    <property type="entry name" value="P450, PUTATIVE (EUROFUNG)-RELATED"/>
    <property type="match status" value="1"/>
</dbReference>
<dbReference type="PRINTS" id="PR00463">
    <property type="entry name" value="EP450I"/>
</dbReference>
<dbReference type="STRING" id="644358.A0A0C4EAW0"/>
<dbReference type="InterPro" id="IPR002401">
    <property type="entry name" value="Cyt_P450_E_grp-I"/>
</dbReference>
<evidence type="ECO:0000313" key="10">
    <source>
        <dbReference type="EnsemblFungi" id="MAPG_09795T0"/>
    </source>
</evidence>
<reference evidence="9" key="3">
    <citation type="submission" date="2011-03" db="EMBL/GenBank/DDBJ databases">
        <title>Annotation of Magnaporthe poae ATCC 64411.</title>
        <authorList>
            <person name="Ma L.-J."/>
            <person name="Dead R."/>
            <person name="Young S.K."/>
            <person name="Zeng Q."/>
            <person name="Gargeya S."/>
            <person name="Fitzgerald M."/>
            <person name="Haas B."/>
            <person name="Abouelleil A."/>
            <person name="Alvarado L."/>
            <person name="Arachchi H.M."/>
            <person name="Berlin A."/>
            <person name="Brown A."/>
            <person name="Chapman S.B."/>
            <person name="Chen Z."/>
            <person name="Dunbar C."/>
            <person name="Freedman E."/>
            <person name="Gearin G."/>
            <person name="Gellesch M."/>
            <person name="Goldberg J."/>
            <person name="Griggs A."/>
            <person name="Gujja S."/>
            <person name="Heiman D."/>
            <person name="Howarth C."/>
            <person name="Larson L."/>
            <person name="Lui A."/>
            <person name="MacDonald P.J.P."/>
            <person name="Mehta T."/>
            <person name="Montmayeur A."/>
            <person name="Murphy C."/>
            <person name="Neiman D."/>
            <person name="Pearson M."/>
            <person name="Priest M."/>
            <person name="Roberts A."/>
            <person name="Saif S."/>
            <person name="Shea T."/>
            <person name="Shenoy N."/>
            <person name="Sisk P."/>
            <person name="Stolte C."/>
            <person name="Sykes S."/>
            <person name="Yandava C."/>
            <person name="Wortman J."/>
            <person name="Nusbaum C."/>
            <person name="Birren B."/>
        </authorList>
    </citation>
    <scope>NUCLEOTIDE SEQUENCE</scope>
    <source>
        <strain evidence="9">ATCC 64411</strain>
    </source>
</reference>
<gene>
    <name evidence="9" type="ORF">MAPG_09795</name>
</gene>
<dbReference type="OMA" id="QCRIERI"/>
<dbReference type="GO" id="GO:0005506">
    <property type="term" value="F:iron ion binding"/>
    <property type="evidence" value="ECO:0007669"/>
    <property type="project" value="InterPro"/>
</dbReference>
<reference evidence="10" key="5">
    <citation type="submission" date="2015-06" db="UniProtKB">
        <authorList>
            <consortium name="EnsemblFungi"/>
        </authorList>
    </citation>
    <scope>IDENTIFICATION</scope>
    <source>
        <strain evidence="10">ATCC 64411</strain>
    </source>
</reference>
<dbReference type="AlphaFoldDB" id="A0A0C4EAW0"/>
<dbReference type="EnsemblFungi" id="MAPG_09795T0">
    <property type="protein sequence ID" value="MAPG_09795T0"/>
    <property type="gene ID" value="MAPG_09795"/>
</dbReference>
<comment type="cofactor">
    <cofactor evidence="1 8">
        <name>heme</name>
        <dbReference type="ChEBI" id="CHEBI:30413"/>
    </cofactor>
</comment>
<keyword evidence="11" id="KW-1185">Reference proteome</keyword>
<evidence type="ECO:0000256" key="2">
    <source>
        <dbReference type="ARBA" id="ARBA00010617"/>
    </source>
</evidence>
<dbReference type="PANTHER" id="PTHR46300">
    <property type="entry name" value="P450, PUTATIVE (EUROFUNG)-RELATED-RELATED"/>
    <property type="match status" value="1"/>
</dbReference>
<dbReference type="Gene3D" id="1.10.630.10">
    <property type="entry name" value="Cytochrome P450"/>
    <property type="match status" value="1"/>
</dbReference>
<comment type="similarity">
    <text evidence="2">Belongs to the cytochrome P450 family.</text>
</comment>
<dbReference type="GO" id="GO:0020037">
    <property type="term" value="F:heme binding"/>
    <property type="evidence" value="ECO:0007669"/>
    <property type="project" value="InterPro"/>
</dbReference>
<protein>
    <recommendedName>
        <fullName evidence="12">Cytochrome P450</fullName>
    </recommendedName>
</protein>
<dbReference type="GO" id="GO:0016705">
    <property type="term" value="F:oxidoreductase activity, acting on paired donors, with incorporation or reduction of molecular oxygen"/>
    <property type="evidence" value="ECO:0007669"/>
    <property type="project" value="InterPro"/>
</dbReference>
<accession>A0A0C4EAW0</accession>
<dbReference type="EMBL" id="GL876976">
    <property type="protein sequence ID" value="KLU91274.1"/>
    <property type="molecule type" value="Genomic_DNA"/>
</dbReference>
<sequence>MGIPHRVDEEVEYRGYRIPAGSSIMPAIWWFMHDPNVYPDPDRFDPERFADPARSEPDPAKGGAYGFGRRICPGRLFADHLLFLNFAQMLATFDIARLPEGEGRESDGVDGLHPIPGPLMHMKEFKFQISPRSPEHEDLIRRLADEHRAQPGGDSAIIASMV</sequence>
<keyword evidence="3 8" id="KW-0349">Heme</keyword>
<proteinExistence type="inferred from homology"/>
<evidence type="ECO:0008006" key="12">
    <source>
        <dbReference type="Google" id="ProtNLM"/>
    </source>
</evidence>
<dbReference type="eggNOG" id="KOG0156">
    <property type="taxonomic scope" value="Eukaryota"/>
</dbReference>
<keyword evidence="5" id="KW-0560">Oxidoreductase</keyword>
<evidence type="ECO:0000256" key="8">
    <source>
        <dbReference type="PIRSR" id="PIRSR602401-1"/>
    </source>
</evidence>
<evidence type="ECO:0000256" key="7">
    <source>
        <dbReference type="ARBA" id="ARBA00023033"/>
    </source>
</evidence>
<evidence type="ECO:0000313" key="11">
    <source>
        <dbReference type="Proteomes" id="UP000011715"/>
    </source>
</evidence>
<reference evidence="9" key="2">
    <citation type="submission" date="2010-05" db="EMBL/GenBank/DDBJ databases">
        <title>The Genome Sequence of Magnaporthe poae strain ATCC 64411.</title>
        <authorList>
            <consortium name="The Broad Institute Genome Sequencing Platform"/>
            <consortium name="Broad Institute Genome Sequencing Center for Infectious Disease"/>
            <person name="Ma L.-J."/>
            <person name="Dead R."/>
            <person name="Young S."/>
            <person name="Zeng Q."/>
            <person name="Koehrsen M."/>
            <person name="Alvarado L."/>
            <person name="Berlin A."/>
            <person name="Chapman S.B."/>
            <person name="Chen Z."/>
            <person name="Freedman E."/>
            <person name="Gellesch M."/>
            <person name="Goldberg J."/>
            <person name="Griggs A."/>
            <person name="Gujja S."/>
            <person name="Heilman E.R."/>
            <person name="Heiman D."/>
            <person name="Hepburn T."/>
            <person name="Howarth C."/>
            <person name="Jen D."/>
            <person name="Larson L."/>
            <person name="Mehta T."/>
            <person name="Neiman D."/>
            <person name="Pearson M."/>
            <person name="Roberts A."/>
            <person name="Saif S."/>
            <person name="Shea T."/>
            <person name="Shenoy N."/>
            <person name="Sisk P."/>
            <person name="Stolte C."/>
            <person name="Sykes S."/>
            <person name="Walk T."/>
            <person name="White J."/>
            <person name="Yandava C."/>
            <person name="Haas B."/>
            <person name="Nusbaum C."/>
            <person name="Birren B."/>
        </authorList>
    </citation>
    <scope>NUCLEOTIDE SEQUENCE</scope>
    <source>
        <strain evidence="9">ATCC 64411</strain>
    </source>
</reference>
<feature type="binding site" description="axial binding residue" evidence="8">
    <location>
        <position position="72"/>
    </location>
    <ligand>
        <name>heme</name>
        <dbReference type="ChEBI" id="CHEBI:30413"/>
    </ligand>
    <ligandPart>
        <name>Fe</name>
        <dbReference type="ChEBI" id="CHEBI:18248"/>
    </ligandPart>
</feature>
<dbReference type="EMBL" id="ADBL01002508">
    <property type="status" value="NOT_ANNOTATED_CDS"/>
    <property type="molecule type" value="Genomic_DNA"/>
</dbReference>
<organism evidence="10 11">
    <name type="scientific">Magnaporthiopsis poae (strain ATCC 64411 / 73-15)</name>
    <name type="common">Kentucky bluegrass fungus</name>
    <name type="synonym">Magnaporthe poae</name>
    <dbReference type="NCBI Taxonomy" id="644358"/>
    <lineage>
        <taxon>Eukaryota</taxon>
        <taxon>Fungi</taxon>
        <taxon>Dikarya</taxon>
        <taxon>Ascomycota</taxon>
        <taxon>Pezizomycotina</taxon>
        <taxon>Sordariomycetes</taxon>
        <taxon>Sordariomycetidae</taxon>
        <taxon>Magnaporthales</taxon>
        <taxon>Magnaporthaceae</taxon>
        <taxon>Magnaporthiopsis</taxon>
    </lineage>
</organism>
<evidence type="ECO:0000256" key="3">
    <source>
        <dbReference type="ARBA" id="ARBA00022617"/>
    </source>
</evidence>
<evidence type="ECO:0000256" key="1">
    <source>
        <dbReference type="ARBA" id="ARBA00001971"/>
    </source>
</evidence>
<dbReference type="VEuPathDB" id="FungiDB:MAPG_09795"/>
<reference evidence="11" key="1">
    <citation type="submission" date="2010-05" db="EMBL/GenBank/DDBJ databases">
        <title>The genome sequence of Magnaporthe poae strain ATCC 64411.</title>
        <authorList>
            <person name="Ma L.-J."/>
            <person name="Dead R."/>
            <person name="Young S."/>
            <person name="Zeng Q."/>
            <person name="Koehrsen M."/>
            <person name="Alvarado L."/>
            <person name="Berlin A."/>
            <person name="Chapman S.B."/>
            <person name="Chen Z."/>
            <person name="Freedman E."/>
            <person name="Gellesch M."/>
            <person name="Goldberg J."/>
            <person name="Griggs A."/>
            <person name="Gujja S."/>
            <person name="Heilman E.R."/>
            <person name="Heiman D."/>
            <person name="Hepburn T."/>
            <person name="Howarth C."/>
            <person name="Jen D."/>
            <person name="Larson L."/>
            <person name="Mehta T."/>
            <person name="Neiman D."/>
            <person name="Pearson M."/>
            <person name="Roberts A."/>
            <person name="Saif S."/>
            <person name="Shea T."/>
            <person name="Shenoy N."/>
            <person name="Sisk P."/>
            <person name="Stolte C."/>
            <person name="Sykes S."/>
            <person name="Walk T."/>
            <person name="White J."/>
            <person name="Yandava C."/>
            <person name="Haas B."/>
            <person name="Nusbaum C."/>
            <person name="Birren B."/>
        </authorList>
    </citation>
    <scope>NUCLEOTIDE SEQUENCE [LARGE SCALE GENOMIC DNA]</scope>
    <source>
        <strain evidence="11">ATCC 64411 / 73-15</strain>
    </source>
</reference>
<keyword evidence="6 8" id="KW-0408">Iron</keyword>
<evidence type="ECO:0000313" key="9">
    <source>
        <dbReference type="EMBL" id="KLU91274.1"/>
    </source>
</evidence>
<dbReference type="GO" id="GO:0004497">
    <property type="term" value="F:monooxygenase activity"/>
    <property type="evidence" value="ECO:0007669"/>
    <property type="project" value="UniProtKB-KW"/>
</dbReference>
<evidence type="ECO:0000256" key="4">
    <source>
        <dbReference type="ARBA" id="ARBA00022723"/>
    </source>
</evidence>
<evidence type="ECO:0000256" key="5">
    <source>
        <dbReference type="ARBA" id="ARBA00023002"/>
    </source>
</evidence>